<dbReference type="Pfam" id="PF03573">
    <property type="entry name" value="OprD"/>
    <property type="match status" value="1"/>
</dbReference>
<feature type="compositionally biased region" description="Low complexity" evidence="4">
    <location>
        <begin position="71"/>
        <end position="90"/>
    </location>
</feature>
<dbReference type="PANTHER" id="PTHR34596:SF2">
    <property type="entry name" value="CHITOPORIN"/>
    <property type="match status" value="1"/>
</dbReference>
<feature type="region of interest" description="Disordered" evidence="4">
    <location>
        <begin position="119"/>
        <end position="139"/>
    </location>
</feature>
<feature type="chain" id="PRO_5031568465" description="Outer membrane porin, OprD family" evidence="5">
    <location>
        <begin position="30"/>
        <end position="548"/>
    </location>
</feature>
<dbReference type="PROSITE" id="PS51318">
    <property type="entry name" value="TAT"/>
    <property type="match status" value="1"/>
</dbReference>
<evidence type="ECO:0000313" key="6">
    <source>
        <dbReference type="EMBL" id="MBB6105773.1"/>
    </source>
</evidence>
<dbReference type="InterPro" id="IPR005318">
    <property type="entry name" value="OM_porin_bac"/>
</dbReference>
<evidence type="ECO:0000256" key="5">
    <source>
        <dbReference type="SAM" id="SignalP"/>
    </source>
</evidence>
<keyword evidence="7" id="KW-1185">Reference proteome</keyword>
<feature type="region of interest" description="Disordered" evidence="4">
    <location>
        <begin position="43"/>
        <end position="92"/>
    </location>
</feature>
<proteinExistence type="inferred from homology"/>
<feature type="compositionally biased region" description="Basic residues" evidence="4">
    <location>
        <begin position="57"/>
        <end position="70"/>
    </location>
</feature>
<dbReference type="PANTHER" id="PTHR34596">
    <property type="entry name" value="CHITOPORIN"/>
    <property type="match status" value="1"/>
</dbReference>
<feature type="signal peptide" evidence="5">
    <location>
        <begin position="1"/>
        <end position="29"/>
    </location>
</feature>
<dbReference type="EMBL" id="JACHBW010000019">
    <property type="protein sequence ID" value="MBB6105773.1"/>
    <property type="molecule type" value="Genomic_DNA"/>
</dbReference>
<protein>
    <recommendedName>
        <fullName evidence="8">Outer membrane porin, OprD family</fullName>
    </recommendedName>
</protein>
<accession>A0A7W9U2F0</accession>
<evidence type="ECO:0000313" key="7">
    <source>
        <dbReference type="Proteomes" id="UP000571554"/>
    </source>
</evidence>
<reference evidence="6 7" key="1">
    <citation type="submission" date="2020-08" db="EMBL/GenBank/DDBJ databases">
        <title>Above-ground endophytic microbial communities from plants in different locations in the United States.</title>
        <authorList>
            <person name="Frank C."/>
        </authorList>
    </citation>
    <scope>NUCLEOTIDE SEQUENCE [LARGE SCALE GENOMIC DNA]</scope>
    <source>
        <strain evidence="6 7">WP4_2_2</strain>
    </source>
</reference>
<dbReference type="GO" id="GO:0016020">
    <property type="term" value="C:membrane"/>
    <property type="evidence" value="ECO:0007669"/>
    <property type="project" value="InterPro"/>
</dbReference>
<evidence type="ECO:0000256" key="4">
    <source>
        <dbReference type="SAM" id="MobiDB-lite"/>
    </source>
</evidence>
<dbReference type="Proteomes" id="UP000571554">
    <property type="component" value="Unassembled WGS sequence"/>
</dbReference>
<feature type="compositionally biased region" description="Low complexity" evidence="4">
    <location>
        <begin position="43"/>
        <end position="56"/>
    </location>
</feature>
<evidence type="ECO:0000256" key="2">
    <source>
        <dbReference type="ARBA" id="ARBA00022448"/>
    </source>
</evidence>
<dbReference type="GO" id="GO:0015288">
    <property type="term" value="F:porin activity"/>
    <property type="evidence" value="ECO:0007669"/>
    <property type="project" value="TreeGrafter"/>
</dbReference>
<keyword evidence="2" id="KW-0813">Transport</keyword>
<dbReference type="RefSeq" id="WP_183730060.1">
    <property type="nucleotide sequence ID" value="NZ_JACHBW010000019.1"/>
</dbReference>
<evidence type="ECO:0000256" key="1">
    <source>
        <dbReference type="ARBA" id="ARBA00009075"/>
    </source>
</evidence>
<dbReference type="InterPro" id="IPR023614">
    <property type="entry name" value="Porin_dom_sf"/>
</dbReference>
<keyword evidence="3 5" id="KW-0732">Signal</keyword>
<gene>
    <name evidence="6" type="ORF">F4827_005643</name>
</gene>
<dbReference type="InterPro" id="IPR006311">
    <property type="entry name" value="TAT_signal"/>
</dbReference>
<evidence type="ECO:0000256" key="3">
    <source>
        <dbReference type="ARBA" id="ARBA00022729"/>
    </source>
</evidence>
<dbReference type="Gene3D" id="2.40.160.10">
    <property type="entry name" value="Porin"/>
    <property type="match status" value="1"/>
</dbReference>
<comment type="similarity">
    <text evidence="1">Belongs to the outer membrane porin (Opr) (TC 1.B.25) family.</text>
</comment>
<dbReference type="AlphaFoldDB" id="A0A7W9U2F0"/>
<evidence type="ECO:0008006" key="8">
    <source>
        <dbReference type="Google" id="ProtNLM"/>
    </source>
</evidence>
<organism evidence="6 7">
    <name type="scientific">Paraburkholderia bannensis</name>
    <dbReference type="NCBI Taxonomy" id="765414"/>
    <lineage>
        <taxon>Bacteria</taxon>
        <taxon>Pseudomonadati</taxon>
        <taxon>Pseudomonadota</taxon>
        <taxon>Betaproteobacteria</taxon>
        <taxon>Burkholderiales</taxon>
        <taxon>Burkholderiaceae</taxon>
        <taxon>Paraburkholderia</taxon>
    </lineage>
</organism>
<name>A0A7W9U2F0_9BURK</name>
<comment type="caution">
    <text evidence="6">The sequence shown here is derived from an EMBL/GenBank/DDBJ whole genome shotgun (WGS) entry which is preliminary data.</text>
</comment>
<sequence>MKNHPIHRRHAVALAALALAASLGAAAHAQDSGTNAVTATATSTATAATPASGAARATKHKRKKKSHASRRQASQSAPAAASPAVSNVQARPPATSVDRLIEPNAAAALASGMPDAAANDAVRADNPPRAPSAQSDQAASQGFIGDSHLMLKLRNYADVQDVTGGPHRHAWTQGAMLDYTSGFTQGPIGFGVDASLYGAFKLDGGRGAGNMVHVGKDGDGQNQFAWAYPGIYDVKAQVSNTVVKYGLQMTADNPFFEPHDNRALPPTFLGVSIVSKDITNVALQGGSFTKVDPRGHTNLVDLSTSYGGVDFKRFSYVGGSWDYSPNGNLSLFANQADSVWRQYYGSVQQSIGDPSTLKWTGFANIYSTHSVGGGLEGHINNNAYSVSLAAQHGPHSLLVGYQQILGDQFFDYVNETNGIYLVNSMDVDYNAPHEKSFQVRYGFDGKYAGLPGAKAMLWYALGWGANATAGAAANGPGSALYGLYWKDGEPVHGSHHEFGFIPSYKIQSGRFKDTTVAFSAMWHHGSKYYSDPSNMEYRLLVSMPLKVF</sequence>